<protein>
    <submittedName>
        <fullName evidence="2">ImmA/IrrE family metallo-endopeptidase</fullName>
    </submittedName>
</protein>
<dbReference type="Pfam" id="PF06114">
    <property type="entry name" value="Peptidase_M78"/>
    <property type="match status" value="1"/>
</dbReference>
<accession>A0AB38YQ21</accession>
<dbReference type="AlphaFoldDB" id="A0AB38YQ21"/>
<dbReference type="RefSeq" id="WP_004693695.1">
    <property type="nucleotide sequence ID" value="NZ_CP133463.1"/>
</dbReference>
<reference evidence="2" key="1">
    <citation type="submission" date="2023-08" db="EMBL/GenBank/DDBJ databases">
        <title>Veillonella_parvula_DSM 2007_complete_genome_hifiasm_Zymo_Research_D6332.</title>
        <authorList>
            <person name="Damerum A."/>
        </authorList>
    </citation>
    <scope>NUCLEOTIDE SEQUENCE</scope>
    <source>
        <strain evidence="2">DSM 2007</strain>
    </source>
</reference>
<evidence type="ECO:0000259" key="1">
    <source>
        <dbReference type="Pfam" id="PF06114"/>
    </source>
</evidence>
<evidence type="ECO:0000313" key="3">
    <source>
        <dbReference type="Proteomes" id="UP001228955"/>
    </source>
</evidence>
<evidence type="ECO:0000313" key="2">
    <source>
        <dbReference type="EMBL" id="WMS20078.1"/>
    </source>
</evidence>
<proteinExistence type="predicted"/>
<dbReference type="Gene3D" id="1.10.10.2910">
    <property type="match status" value="1"/>
</dbReference>
<name>A0AB38YQ21_VEIPA</name>
<organism evidence="2 3">
    <name type="scientific">Veillonella parvula</name>
    <name type="common">Staphylococcus parvulus</name>
    <dbReference type="NCBI Taxonomy" id="29466"/>
    <lineage>
        <taxon>Bacteria</taxon>
        <taxon>Bacillati</taxon>
        <taxon>Bacillota</taxon>
        <taxon>Negativicutes</taxon>
        <taxon>Veillonellales</taxon>
        <taxon>Veillonellaceae</taxon>
        <taxon>Veillonella</taxon>
    </lineage>
</organism>
<feature type="domain" description="IrrE N-terminal-like" evidence="1">
    <location>
        <begin position="75"/>
        <end position="160"/>
    </location>
</feature>
<dbReference type="EMBL" id="CP133463">
    <property type="protein sequence ID" value="WMS20078.1"/>
    <property type="molecule type" value="Genomic_DNA"/>
</dbReference>
<dbReference type="InterPro" id="IPR010359">
    <property type="entry name" value="IrrE_HExxH"/>
</dbReference>
<sequence length="167" mass="19234">MAGLSVPPLSLKQIRKRCELIRRIFNIPLNAPVDIVKVFEYILTQIGVEFEIVPKHEMGAKHGETIPSENRIRIREDVYERACYGHGRDRLTMAHELGHLLLHRVETITFAREDGDIPPYKDPEWQANAFAGELLAPYEYIKDMSIIDIASHYGITEKAASIQRRRK</sequence>
<dbReference type="Proteomes" id="UP001228955">
    <property type="component" value="Chromosome"/>
</dbReference>
<gene>
    <name evidence="2" type="ORF">RDV51_01700</name>
</gene>